<evidence type="ECO:0000313" key="1">
    <source>
        <dbReference type="EMBL" id="MPC66193.1"/>
    </source>
</evidence>
<dbReference type="EMBL" id="VSRR010024423">
    <property type="protein sequence ID" value="MPC66193.1"/>
    <property type="molecule type" value="Genomic_DNA"/>
</dbReference>
<reference evidence="1 2" key="1">
    <citation type="submission" date="2019-05" db="EMBL/GenBank/DDBJ databases">
        <title>Another draft genome of Portunus trituberculatus and its Hox gene families provides insights of decapod evolution.</title>
        <authorList>
            <person name="Jeong J.-H."/>
            <person name="Song I."/>
            <person name="Kim S."/>
            <person name="Choi T."/>
            <person name="Kim D."/>
            <person name="Ryu S."/>
            <person name="Kim W."/>
        </authorList>
    </citation>
    <scope>NUCLEOTIDE SEQUENCE [LARGE SCALE GENOMIC DNA]</scope>
    <source>
        <tissue evidence="1">Muscle</tissue>
    </source>
</reference>
<name>A0A5B7H7R7_PORTR</name>
<protein>
    <submittedName>
        <fullName evidence="1">Uncharacterized protein</fullName>
    </submittedName>
</protein>
<evidence type="ECO:0000313" key="2">
    <source>
        <dbReference type="Proteomes" id="UP000324222"/>
    </source>
</evidence>
<keyword evidence="2" id="KW-1185">Reference proteome</keyword>
<sequence>MVVPLADRTRVMRRSPPYLYFPSQPHSSPSLPACKPAGSHCQPHTYRSRASLQGHWVLDPVIMNTNRRATQCRDSAYFEASLKPLTATLGGASIRTLNQMP</sequence>
<gene>
    <name evidence="1" type="ORF">E2C01_060338</name>
</gene>
<accession>A0A5B7H7R7</accession>
<organism evidence="1 2">
    <name type="scientific">Portunus trituberculatus</name>
    <name type="common">Swimming crab</name>
    <name type="synonym">Neptunus trituberculatus</name>
    <dbReference type="NCBI Taxonomy" id="210409"/>
    <lineage>
        <taxon>Eukaryota</taxon>
        <taxon>Metazoa</taxon>
        <taxon>Ecdysozoa</taxon>
        <taxon>Arthropoda</taxon>
        <taxon>Crustacea</taxon>
        <taxon>Multicrustacea</taxon>
        <taxon>Malacostraca</taxon>
        <taxon>Eumalacostraca</taxon>
        <taxon>Eucarida</taxon>
        <taxon>Decapoda</taxon>
        <taxon>Pleocyemata</taxon>
        <taxon>Brachyura</taxon>
        <taxon>Eubrachyura</taxon>
        <taxon>Portunoidea</taxon>
        <taxon>Portunidae</taxon>
        <taxon>Portuninae</taxon>
        <taxon>Portunus</taxon>
    </lineage>
</organism>
<comment type="caution">
    <text evidence="1">The sequence shown here is derived from an EMBL/GenBank/DDBJ whole genome shotgun (WGS) entry which is preliminary data.</text>
</comment>
<dbReference type="AlphaFoldDB" id="A0A5B7H7R7"/>
<proteinExistence type="predicted"/>
<dbReference type="Proteomes" id="UP000324222">
    <property type="component" value="Unassembled WGS sequence"/>
</dbReference>